<name>A0A936Z0Z6_9BURK</name>
<keyword evidence="2" id="KW-0808">Transferase</keyword>
<dbReference type="AlphaFoldDB" id="A0A936Z0Z6"/>
<dbReference type="Gene3D" id="3.40.50.150">
    <property type="entry name" value="Vaccinia Virus protein VP39"/>
    <property type="match status" value="1"/>
</dbReference>
<accession>A0A936Z0Z6</accession>
<dbReference type="Proteomes" id="UP000599109">
    <property type="component" value="Unassembled WGS sequence"/>
</dbReference>
<evidence type="ECO:0000313" key="3">
    <source>
        <dbReference type="Proteomes" id="UP000599109"/>
    </source>
</evidence>
<dbReference type="PANTHER" id="PTHR43591:SF24">
    <property type="entry name" value="2-METHOXY-6-POLYPRENYL-1,4-BENZOQUINOL METHYLASE, MITOCHONDRIAL"/>
    <property type="match status" value="1"/>
</dbReference>
<dbReference type="Pfam" id="PF08241">
    <property type="entry name" value="Methyltransf_11"/>
    <property type="match status" value="1"/>
</dbReference>
<dbReference type="GO" id="GO:0008757">
    <property type="term" value="F:S-adenosylmethionine-dependent methyltransferase activity"/>
    <property type="evidence" value="ECO:0007669"/>
    <property type="project" value="InterPro"/>
</dbReference>
<gene>
    <name evidence="2" type="ORF">JJ685_14605</name>
</gene>
<dbReference type="InterPro" id="IPR029063">
    <property type="entry name" value="SAM-dependent_MTases_sf"/>
</dbReference>
<organism evidence="2 3">
    <name type="scientific">Ramlibacter monticola</name>
    <dbReference type="NCBI Taxonomy" id="1926872"/>
    <lineage>
        <taxon>Bacteria</taxon>
        <taxon>Pseudomonadati</taxon>
        <taxon>Pseudomonadota</taxon>
        <taxon>Betaproteobacteria</taxon>
        <taxon>Burkholderiales</taxon>
        <taxon>Comamonadaceae</taxon>
        <taxon>Ramlibacter</taxon>
    </lineage>
</organism>
<dbReference type="PANTHER" id="PTHR43591">
    <property type="entry name" value="METHYLTRANSFERASE"/>
    <property type="match status" value="1"/>
</dbReference>
<feature type="domain" description="Methyltransferase type 11" evidence="1">
    <location>
        <begin position="46"/>
        <end position="142"/>
    </location>
</feature>
<dbReference type="CDD" id="cd02440">
    <property type="entry name" value="AdoMet_MTases"/>
    <property type="match status" value="1"/>
</dbReference>
<proteinExistence type="predicted"/>
<protein>
    <submittedName>
        <fullName evidence="2">Class I SAM-dependent methyltransferase</fullName>
    </submittedName>
</protein>
<dbReference type="GO" id="GO:0032259">
    <property type="term" value="P:methylation"/>
    <property type="evidence" value="ECO:0007669"/>
    <property type="project" value="UniProtKB-KW"/>
</dbReference>
<dbReference type="InterPro" id="IPR013216">
    <property type="entry name" value="Methyltransf_11"/>
</dbReference>
<evidence type="ECO:0000313" key="2">
    <source>
        <dbReference type="EMBL" id="MBL0392367.1"/>
    </source>
</evidence>
<keyword evidence="2" id="KW-0489">Methyltransferase</keyword>
<keyword evidence="3" id="KW-1185">Reference proteome</keyword>
<evidence type="ECO:0000259" key="1">
    <source>
        <dbReference type="Pfam" id="PF08241"/>
    </source>
</evidence>
<dbReference type="RefSeq" id="WP_201674998.1">
    <property type="nucleotide sequence ID" value="NZ_JAEQNE010000003.1"/>
</dbReference>
<comment type="caution">
    <text evidence="2">The sequence shown here is derived from an EMBL/GenBank/DDBJ whole genome shotgun (WGS) entry which is preliminary data.</text>
</comment>
<dbReference type="EMBL" id="JAEQNE010000003">
    <property type="protein sequence ID" value="MBL0392367.1"/>
    <property type="molecule type" value="Genomic_DNA"/>
</dbReference>
<sequence>MTSGVDTAFTGSVAQCYERYMVPLIFEPSAVDLARRVARAAPGRVLELAAGTGVVTRQLAAMLDASTGIVATDLNPAMIEEAARVGTARAVEWRQADAMQLPFGDASFDAVVCQFGVMFFPDKRQAFAEARRVLRPGGLFAFNAWGPIADNEFADAVTNGLATVFPQDPPRFMARTPHGYHDAALIRQHLAAAGFARPPEIETVAFTSRAASPRVAALAYCGGTPLRGEIEARDPHGLERATQAAEAELARRFGAGAIEGRMEALVVTVSA</sequence>
<dbReference type="SUPFAM" id="SSF53335">
    <property type="entry name" value="S-adenosyl-L-methionine-dependent methyltransferases"/>
    <property type="match status" value="1"/>
</dbReference>
<reference evidence="2 3" key="1">
    <citation type="journal article" date="2017" name="Int. J. Syst. Evol. Microbiol.">
        <title>Ramlibacter monticola sp. nov., isolated from forest soil.</title>
        <authorList>
            <person name="Chaudhary D.K."/>
            <person name="Kim J."/>
        </authorList>
    </citation>
    <scope>NUCLEOTIDE SEQUENCE [LARGE SCALE GENOMIC DNA]</scope>
    <source>
        <strain evidence="2 3">KACC 19175</strain>
    </source>
</reference>